<dbReference type="SMART" id="SM00725">
    <property type="entry name" value="NEAT"/>
    <property type="match status" value="1"/>
</dbReference>
<dbReference type="KEGG" id="lko:ABN16_01295"/>
<keyword evidence="4" id="KW-1133">Transmembrane helix</keyword>
<keyword evidence="4" id="KW-0472">Membrane</keyword>
<dbReference type="InterPro" id="IPR006635">
    <property type="entry name" value="NEAT_dom"/>
</dbReference>
<evidence type="ECO:0000259" key="6">
    <source>
        <dbReference type="PROSITE" id="PS50978"/>
    </source>
</evidence>
<dbReference type="SUPFAM" id="SSF158911">
    <property type="entry name" value="NEAT domain-like"/>
    <property type="match status" value="1"/>
</dbReference>
<accession>A0AAC9EQV6</accession>
<name>A0AAC9EQV6_9LACO</name>
<feature type="transmembrane region" description="Helical" evidence="4">
    <location>
        <begin position="245"/>
        <end position="267"/>
    </location>
</feature>
<dbReference type="GO" id="GO:0030313">
    <property type="term" value="C:cell envelope"/>
    <property type="evidence" value="ECO:0007669"/>
    <property type="project" value="UniProtKB-SubCell"/>
</dbReference>
<feature type="chain" id="PRO_5042069412" evidence="5">
    <location>
        <begin position="27"/>
        <end position="270"/>
    </location>
</feature>
<dbReference type="RefSeq" id="WP_048732300.1">
    <property type="nucleotide sequence ID" value="NZ_CP012033.1"/>
</dbReference>
<protein>
    <submittedName>
        <fullName evidence="7">Cell surface protein</fullName>
    </submittedName>
</protein>
<proteinExistence type="predicted"/>
<evidence type="ECO:0000256" key="2">
    <source>
        <dbReference type="ARBA" id="ARBA00022729"/>
    </source>
</evidence>
<evidence type="ECO:0000256" key="4">
    <source>
        <dbReference type="SAM" id="Phobius"/>
    </source>
</evidence>
<evidence type="ECO:0000256" key="1">
    <source>
        <dbReference type="ARBA" id="ARBA00004196"/>
    </source>
</evidence>
<keyword evidence="4" id="KW-0812">Transmembrane</keyword>
<dbReference type="Proteomes" id="UP000036000">
    <property type="component" value="Chromosome"/>
</dbReference>
<dbReference type="Pfam" id="PF05031">
    <property type="entry name" value="NEAT"/>
    <property type="match status" value="1"/>
</dbReference>
<sequence length="270" mass="28604">MSKLVKWCLSAALLVFGGLLPVTAHAQAISYSALKYGTTQTSMASGYFVRPAQVTVKNHAYVVTMDIKTAKKLTSWPVKVLSVNGGAPENVRKTKDSAGNFHLYYSFTTTDLKRDINAKLSIYVPKVYKATHNISFKFKTQGLPALTTAKTTKAATNHRASAAKQATSSSVAKQAPQAKKRAGESRQAAAKQSTSKARAQAKDSSSSNSSSSSSQSQPTASSSSKSAKTQATSAADQVPKQKAHWGGLIGGVVAIVVLVGGGSWWYFGRH</sequence>
<dbReference type="CDD" id="cd06920">
    <property type="entry name" value="NEAT"/>
    <property type="match status" value="1"/>
</dbReference>
<evidence type="ECO:0000256" key="3">
    <source>
        <dbReference type="SAM" id="MobiDB-lite"/>
    </source>
</evidence>
<dbReference type="InterPro" id="IPR037250">
    <property type="entry name" value="NEAT_dom_sf"/>
</dbReference>
<keyword evidence="2 5" id="KW-0732">Signal</keyword>
<feature type="signal peptide" evidence="5">
    <location>
        <begin position="1"/>
        <end position="26"/>
    </location>
</feature>
<evidence type="ECO:0000256" key="5">
    <source>
        <dbReference type="SAM" id="SignalP"/>
    </source>
</evidence>
<evidence type="ECO:0000313" key="7">
    <source>
        <dbReference type="EMBL" id="AKP63764.1"/>
    </source>
</evidence>
<dbReference type="AlphaFoldDB" id="A0AAC9EQV6"/>
<dbReference type="Gene3D" id="2.60.40.1850">
    <property type="match status" value="1"/>
</dbReference>
<keyword evidence="8" id="KW-1185">Reference proteome</keyword>
<evidence type="ECO:0000313" key="8">
    <source>
        <dbReference type="Proteomes" id="UP000036000"/>
    </source>
</evidence>
<gene>
    <name evidence="7" type="ORF">ABN16_01295</name>
</gene>
<feature type="region of interest" description="Disordered" evidence="3">
    <location>
        <begin position="151"/>
        <end position="238"/>
    </location>
</feature>
<feature type="compositionally biased region" description="Low complexity" evidence="3">
    <location>
        <begin position="202"/>
        <end position="235"/>
    </location>
</feature>
<organism evidence="7 8">
    <name type="scientific">Levilactobacillus koreensis</name>
    <dbReference type="NCBI Taxonomy" id="637971"/>
    <lineage>
        <taxon>Bacteria</taxon>
        <taxon>Bacillati</taxon>
        <taxon>Bacillota</taxon>
        <taxon>Bacilli</taxon>
        <taxon>Lactobacillales</taxon>
        <taxon>Lactobacillaceae</taxon>
        <taxon>Levilactobacillus</taxon>
    </lineage>
</organism>
<reference evidence="7 8" key="1">
    <citation type="submission" date="2015-07" db="EMBL/GenBank/DDBJ databases">
        <title>Lactobacillus korensis/26-25/ whole genome sequencing.</title>
        <authorList>
            <person name="Kim M.K."/>
            <person name="Im W.-T."/>
            <person name="Srinivasan S."/>
            <person name="Lee J.-J."/>
        </authorList>
    </citation>
    <scope>NUCLEOTIDE SEQUENCE [LARGE SCALE GENOMIC DNA]</scope>
    <source>
        <strain evidence="7 8">26-25</strain>
    </source>
</reference>
<feature type="domain" description="NEAT" evidence="6">
    <location>
        <begin position="22"/>
        <end position="154"/>
    </location>
</feature>
<comment type="subcellular location">
    <subcellularLocation>
        <location evidence="1">Cell envelope</location>
    </subcellularLocation>
</comment>
<dbReference type="PROSITE" id="PS50978">
    <property type="entry name" value="NEAT"/>
    <property type="match status" value="1"/>
</dbReference>
<dbReference type="EMBL" id="CP012033">
    <property type="protein sequence ID" value="AKP63764.1"/>
    <property type="molecule type" value="Genomic_DNA"/>
</dbReference>